<protein>
    <submittedName>
        <fullName evidence="8">Site-specific integrase</fullName>
    </submittedName>
</protein>
<evidence type="ECO:0000256" key="2">
    <source>
        <dbReference type="ARBA" id="ARBA00022908"/>
    </source>
</evidence>
<gene>
    <name evidence="8" type="ORF">HBH25_20445</name>
</gene>
<dbReference type="SUPFAM" id="SSF47823">
    <property type="entry name" value="lambda integrase-like, N-terminal domain"/>
    <property type="match status" value="1"/>
</dbReference>
<proteinExistence type="inferred from homology"/>
<evidence type="ECO:0000259" key="7">
    <source>
        <dbReference type="PROSITE" id="PS51900"/>
    </source>
</evidence>
<dbReference type="PANTHER" id="PTHR30349:SF64">
    <property type="entry name" value="PROPHAGE INTEGRASE INTD-RELATED"/>
    <property type="match status" value="1"/>
</dbReference>
<evidence type="ECO:0000256" key="4">
    <source>
        <dbReference type="ARBA" id="ARBA00023172"/>
    </source>
</evidence>
<dbReference type="InterPro" id="IPR050090">
    <property type="entry name" value="Tyrosine_recombinase_XerCD"/>
</dbReference>
<dbReference type="InterPro" id="IPR044068">
    <property type="entry name" value="CB"/>
</dbReference>
<dbReference type="EMBL" id="JAAVJI010000017">
    <property type="protein sequence ID" value="NJP03210.1"/>
    <property type="molecule type" value="Genomic_DNA"/>
</dbReference>
<keyword evidence="9" id="KW-1185">Reference proteome</keyword>
<dbReference type="RefSeq" id="WP_168085783.1">
    <property type="nucleotide sequence ID" value="NZ_JAAVJI010000017.1"/>
</dbReference>
<reference evidence="8 9" key="1">
    <citation type="submission" date="2020-03" db="EMBL/GenBank/DDBJ databases">
        <authorList>
            <person name="Wang L."/>
            <person name="He N."/>
            <person name="Li Y."/>
            <person name="Fang Y."/>
            <person name="Zhang F."/>
        </authorList>
    </citation>
    <scope>NUCLEOTIDE SEQUENCE [LARGE SCALE GENOMIC DNA]</scope>
    <source>
        <strain evidence="9">hsmgli-8</strain>
    </source>
</reference>
<evidence type="ECO:0000259" key="6">
    <source>
        <dbReference type="PROSITE" id="PS51898"/>
    </source>
</evidence>
<accession>A0ABX0YIE9</accession>
<dbReference type="Proteomes" id="UP000746535">
    <property type="component" value="Unassembled WGS sequence"/>
</dbReference>
<dbReference type="PROSITE" id="PS51898">
    <property type="entry name" value="TYR_RECOMBINASE"/>
    <property type="match status" value="1"/>
</dbReference>
<dbReference type="SUPFAM" id="SSF56349">
    <property type="entry name" value="DNA breaking-rejoining enzymes"/>
    <property type="match status" value="1"/>
</dbReference>
<dbReference type="Gene3D" id="1.10.150.130">
    <property type="match status" value="1"/>
</dbReference>
<dbReference type="Pfam" id="PF00589">
    <property type="entry name" value="Phage_integrase"/>
    <property type="match status" value="1"/>
</dbReference>
<evidence type="ECO:0000256" key="1">
    <source>
        <dbReference type="ARBA" id="ARBA00008857"/>
    </source>
</evidence>
<dbReference type="PANTHER" id="PTHR30349">
    <property type="entry name" value="PHAGE INTEGRASE-RELATED"/>
    <property type="match status" value="1"/>
</dbReference>
<comment type="similarity">
    <text evidence="1">Belongs to the 'phage' integrase family.</text>
</comment>
<dbReference type="InterPro" id="IPR002104">
    <property type="entry name" value="Integrase_catalytic"/>
</dbReference>
<evidence type="ECO:0000313" key="8">
    <source>
        <dbReference type="EMBL" id="NJP03210.1"/>
    </source>
</evidence>
<feature type="domain" description="Core-binding (CB)" evidence="7">
    <location>
        <begin position="15"/>
        <end position="98"/>
    </location>
</feature>
<evidence type="ECO:0000313" key="9">
    <source>
        <dbReference type="Proteomes" id="UP000746535"/>
    </source>
</evidence>
<dbReference type="InterPro" id="IPR010998">
    <property type="entry name" value="Integrase_recombinase_N"/>
</dbReference>
<keyword evidence="4" id="KW-0233">DNA recombination</keyword>
<dbReference type="CDD" id="cd00397">
    <property type="entry name" value="DNA_BRE_C"/>
    <property type="match status" value="1"/>
</dbReference>
<dbReference type="InterPro" id="IPR013762">
    <property type="entry name" value="Integrase-like_cat_sf"/>
</dbReference>
<organism evidence="8 9">
    <name type="scientific">Pseudomonas quercus</name>
    <dbReference type="NCBI Taxonomy" id="2722792"/>
    <lineage>
        <taxon>Bacteria</taxon>
        <taxon>Pseudomonadati</taxon>
        <taxon>Pseudomonadota</taxon>
        <taxon>Gammaproteobacteria</taxon>
        <taxon>Pseudomonadales</taxon>
        <taxon>Pseudomonadaceae</taxon>
        <taxon>Pseudomonas</taxon>
    </lineage>
</organism>
<dbReference type="Gene3D" id="1.10.443.10">
    <property type="entry name" value="Intergrase catalytic core"/>
    <property type="match status" value="1"/>
</dbReference>
<sequence length="333" mass="37091">MAHTKRYPAVLARYPSALQWLEILHNLGRAPATLDAYARGLAHYLYACEQADVEAQAATFEQVTRYIGSQLPGQPQAIANATLQQRLSAIRLWYDHLVLLEQRSHNPVPRAQYRSGDPGSMGYARGLVPRLVKLPPVPIDADWQRFLRIAQAGSLRDRLMLALAYYGALRRAELVALRIEDLDVAQRLIQLRAETTKSRRARVVCYSPAIASLLMAHLHALRAAGWRGGALFRSCSDRNHGQPLSGWTWSKTVAAWAAQAKTSGISTHSFRHLRLTHLARAGWKLHELSTYAGHRDPKTTVAYLHLSGADLNAKMALSMANQDERLAAILFAI</sequence>
<dbReference type="InterPro" id="IPR011010">
    <property type="entry name" value="DNA_brk_join_enz"/>
</dbReference>
<keyword evidence="3 5" id="KW-0238">DNA-binding</keyword>
<evidence type="ECO:0000256" key="3">
    <source>
        <dbReference type="ARBA" id="ARBA00023125"/>
    </source>
</evidence>
<dbReference type="PROSITE" id="PS51900">
    <property type="entry name" value="CB"/>
    <property type="match status" value="1"/>
</dbReference>
<evidence type="ECO:0000256" key="5">
    <source>
        <dbReference type="PROSITE-ProRule" id="PRU01248"/>
    </source>
</evidence>
<name>A0ABX0YIE9_9PSED</name>
<feature type="domain" description="Tyr recombinase" evidence="6">
    <location>
        <begin position="133"/>
        <end position="316"/>
    </location>
</feature>
<keyword evidence="2" id="KW-0229">DNA integration</keyword>
<comment type="caution">
    <text evidence="8">The sequence shown here is derived from an EMBL/GenBank/DDBJ whole genome shotgun (WGS) entry which is preliminary data.</text>
</comment>